<dbReference type="AlphaFoldDB" id="A0A1D8CX33"/>
<dbReference type="InterPro" id="IPR029044">
    <property type="entry name" value="Nucleotide-diphossugar_trans"/>
</dbReference>
<sequence>MQTPHFDLRPAISVILPTFDRAPLLAHAIESVVAQSFAEWELIVVDDGSSDDTFAVVDAFLRQHGNIRYMKHRNRKAALSRNAGIQASFGRYVTFLDSDDLYLPEHLESRFRMLEAMPETTLLSGGFVCEGDPWVRDRNDPGQWIHVRECIAGATMFGRRELFMELGGFQALDYAEDTDLWERASQRFRVLKIDQPESYIYRRSPDSITRTYKQTPS</sequence>
<gene>
    <name evidence="2" type="ORF">BIU88_04590</name>
</gene>
<accession>A0A1D8CX33</accession>
<keyword evidence="2" id="KW-0808">Transferase</keyword>
<evidence type="ECO:0000313" key="2">
    <source>
        <dbReference type="EMBL" id="AOS83480.1"/>
    </source>
</evidence>
<dbReference type="Proteomes" id="UP000095185">
    <property type="component" value="Chromosome"/>
</dbReference>
<dbReference type="STRING" id="274537.BIU88_04590"/>
<feature type="domain" description="Glycosyltransferase 2-like" evidence="1">
    <location>
        <begin position="13"/>
        <end position="137"/>
    </location>
</feature>
<protein>
    <submittedName>
        <fullName evidence="2">Glycosyl transferase</fullName>
    </submittedName>
</protein>
<dbReference type="KEGG" id="clz:BIU88_04590"/>
<name>A0A1D8CX33_CHLLM</name>
<dbReference type="InterPro" id="IPR001173">
    <property type="entry name" value="Glyco_trans_2-like"/>
</dbReference>
<dbReference type="Gene3D" id="3.90.550.10">
    <property type="entry name" value="Spore Coat Polysaccharide Biosynthesis Protein SpsA, Chain A"/>
    <property type="match status" value="1"/>
</dbReference>
<proteinExistence type="predicted"/>
<evidence type="ECO:0000259" key="1">
    <source>
        <dbReference type="Pfam" id="PF00535"/>
    </source>
</evidence>
<organism evidence="2 3">
    <name type="scientific">Chlorobaculum limnaeum</name>
    <dbReference type="NCBI Taxonomy" id="274537"/>
    <lineage>
        <taxon>Bacteria</taxon>
        <taxon>Pseudomonadati</taxon>
        <taxon>Chlorobiota</taxon>
        <taxon>Chlorobiia</taxon>
        <taxon>Chlorobiales</taxon>
        <taxon>Chlorobiaceae</taxon>
        <taxon>Chlorobaculum</taxon>
    </lineage>
</organism>
<dbReference type="SUPFAM" id="SSF53448">
    <property type="entry name" value="Nucleotide-diphospho-sugar transferases"/>
    <property type="match status" value="1"/>
</dbReference>
<dbReference type="PANTHER" id="PTHR43685">
    <property type="entry name" value="GLYCOSYLTRANSFERASE"/>
    <property type="match status" value="1"/>
</dbReference>
<evidence type="ECO:0000313" key="3">
    <source>
        <dbReference type="Proteomes" id="UP000095185"/>
    </source>
</evidence>
<dbReference type="PANTHER" id="PTHR43685:SF11">
    <property type="entry name" value="GLYCOSYLTRANSFERASE TAGX-RELATED"/>
    <property type="match status" value="1"/>
</dbReference>
<dbReference type="Pfam" id="PF00535">
    <property type="entry name" value="Glycos_transf_2"/>
    <property type="match status" value="1"/>
</dbReference>
<reference evidence="2" key="1">
    <citation type="submission" date="2016-09" db="EMBL/GenBank/DDBJ databases">
        <title>Genome sequence of Chlorobaculum limnaeum.</title>
        <authorList>
            <person name="Liu Z."/>
            <person name="Tank M."/>
            <person name="Bryant D.A."/>
        </authorList>
    </citation>
    <scope>NUCLEOTIDE SEQUENCE [LARGE SCALE GENOMIC DNA]</scope>
    <source>
        <strain evidence="2">DSM 1677</strain>
    </source>
</reference>
<dbReference type="RefSeq" id="WP_069809198.1">
    <property type="nucleotide sequence ID" value="NZ_CP017305.1"/>
</dbReference>
<dbReference type="OrthoDB" id="9815829at2"/>
<dbReference type="InterPro" id="IPR050834">
    <property type="entry name" value="Glycosyltransf_2"/>
</dbReference>
<keyword evidence="3" id="KW-1185">Reference proteome</keyword>
<dbReference type="EMBL" id="CP017305">
    <property type="protein sequence ID" value="AOS83480.1"/>
    <property type="molecule type" value="Genomic_DNA"/>
</dbReference>
<dbReference type="CDD" id="cd00761">
    <property type="entry name" value="Glyco_tranf_GTA_type"/>
    <property type="match status" value="1"/>
</dbReference>
<dbReference type="GO" id="GO:0016740">
    <property type="term" value="F:transferase activity"/>
    <property type="evidence" value="ECO:0007669"/>
    <property type="project" value="UniProtKB-KW"/>
</dbReference>